<name>A0A6J5QCZ6_9CAUD</name>
<accession>A0A6J5QCZ6</accession>
<proteinExistence type="predicted"/>
<protein>
    <submittedName>
        <fullName evidence="2">Uncharacterized protein</fullName>
    </submittedName>
</protein>
<reference evidence="2" key="1">
    <citation type="submission" date="2020-05" db="EMBL/GenBank/DDBJ databases">
        <authorList>
            <person name="Chiriac C."/>
            <person name="Salcher M."/>
            <person name="Ghai R."/>
            <person name="Kavagutti S V."/>
        </authorList>
    </citation>
    <scope>NUCLEOTIDE SEQUENCE</scope>
</reference>
<organism evidence="2">
    <name type="scientific">uncultured Caudovirales phage</name>
    <dbReference type="NCBI Taxonomy" id="2100421"/>
    <lineage>
        <taxon>Viruses</taxon>
        <taxon>Duplodnaviria</taxon>
        <taxon>Heunggongvirae</taxon>
        <taxon>Uroviricota</taxon>
        <taxon>Caudoviricetes</taxon>
        <taxon>Peduoviridae</taxon>
        <taxon>Maltschvirus</taxon>
        <taxon>Maltschvirus maltsch</taxon>
    </lineage>
</organism>
<sequence>MTDGLRENLTKVFMLPDSAVEWLMMVYDAIQVFDDIADGDTVERKDLNAVIWNTLVGMPQNAFFIANSNHLVPLLATNILKWQASDTAEQNKQADAKSFMWRAGYYDLVLMAVSLVHGAGFATLNGHHVMALYGEKFEDYMKEFGNA</sequence>
<evidence type="ECO:0000313" key="2">
    <source>
        <dbReference type="EMBL" id="CAB4179218.1"/>
    </source>
</evidence>
<dbReference type="EMBL" id="LR796976">
    <property type="protein sequence ID" value="CAB4179218.1"/>
    <property type="molecule type" value="Genomic_DNA"/>
</dbReference>
<gene>
    <name evidence="2" type="ORF">UFOVP1024_49</name>
    <name evidence="1" type="ORF">UFOVP949_28</name>
</gene>
<dbReference type="EMBL" id="LR796893">
    <property type="protein sequence ID" value="CAB4173137.1"/>
    <property type="molecule type" value="Genomic_DNA"/>
</dbReference>
<evidence type="ECO:0000313" key="1">
    <source>
        <dbReference type="EMBL" id="CAB4173137.1"/>
    </source>
</evidence>